<accession>C9MW40</accession>
<reference evidence="1 2" key="1">
    <citation type="submission" date="2009-09" db="EMBL/GenBank/DDBJ databases">
        <authorList>
            <person name="Weinstock G."/>
            <person name="Sodergren E."/>
            <person name="Clifton S."/>
            <person name="Fulton L."/>
            <person name="Fulton B."/>
            <person name="Courtney L."/>
            <person name="Fronick C."/>
            <person name="Harrison M."/>
            <person name="Strong C."/>
            <person name="Farmer C."/>
            <person name="Delahaunty K."/>
            <person name="Markovic C."/>
            <person name="Hall O."/>
            <person name="Minx P."/>
            <person name="Tomlinson C."/>
            <person name="Mitreva M."/>
            <person name="Nelson J."/>
            <person name="Hou S."/>
            <person name="Wollam A."/>
            <person name="Pepin K.H."/>
            <person name="Johnson M."/>
            <person name="Bhonagiri V."/>
            <person name="Nash W.E."/>
            <person name="Warren W."/>
            <person name="Chinwalla A."/>
            <person name="Mardis E.R."/>
            <person name="Wilson R.K."/>
        </authorList>
    </citation>
    <scope>NUCLEOTIDE SEQUENCE [LARGE SCALE GENOMIC DNA]</scope>
    <source>
        <strain evidence="1 2">F0254</strain>
    </source>
</reference>
<organism evidence="1 2">
    <name type="scientific">Leptotrichia hofstadii F0254</name>
    <dbReference type="NCBI Taxonomy" id="634994"/>
    <lineage>
        <taxon>Bacteria</taxon>
        <taxon>Fusobacteriati</taxon>
        <taxon>Fusobacteriota</taxon>
        <taxon>Fusobacteriia</taxon>
        <taxon>Fusobacteriales</taxon>
        <taxon>Leptotrichiaceae</taxon>
        <taxon>Leptotrichia</taxon>
    </lineage>
</organism>
<dbReference type="Proteomes" id="UP000006233">
    <property type="component" value="Unassembled WGS sequence"/>
</dbReference>
<sequence>MKILKKYKFIIKYFTKSLLKEKNHIMDIYAPINKHFLENKK</sequence>
<dbReference type="EMBL" id="ACVB02000007">
    <property type="protein sequence ID" value="EEX75230.1"/>
    <property type="molecule type" value="Genomic_DNA"/>
</dbReference>
<gene>
    <name evidence="1" type="ORF">GCWU000323_00479</name>
</gene>
<dbReference type="STRING" id="634994.GCWU000323_00479"/>
<evidence type="ECO:0000313" key="1">
    <source>
        <dbReference type="EMBL" id="EEX75230.1"/>
    </source>
</evidence>
<dbReference type="AlphaFoldDB" id="C9MW40"/>
<proteinExistence type="predicted"/>
<name>C9MW40_9FUSO</name>
<protein>
    <submittedName>
        <fullName evidence="1">Uncharacterized protein</fullName>
    </submittedName>
</protein>
<dbReference type="HOGENOM" id="CLU_3272208_0_0_0"/>
<comment type="caution">
    <text evidence="1">The sequence shown here is derived from an EMBL/GenBank/DDBJ whole genome shotgun (WGS) entry which is preliminary data.</text>
</comment>
<evidence type="ECO:0000313" key="2">
    <source>
        <dbReference type="Proteomes" id="UP000006233"/>
    </source>
</evidence>